<name>A0A7W7NTU1_9SPHN</name>
<keyword evidence="2" id="KW-1185">Reference proteome</keyword>
<dbReference type="SUPFAM" id="SSF56059">
    <property type="entry name" value="Glutathione synthetase ATP-binding domain-like"/>
    <property type="match status" value="1"/>
</dbReference>
<dbReference type="AlphaFoldDB" id="A0A7W7NTU1"/>
<gene>
    <name evidence="1" type="ORF">HNP52_004360</name>
</gene>
<proteinExistence type="predicted"/>
<dbReference type="GO" id="GO:0016874">
    <property type="term" value="F:ligase activity"/>
    <property type="evidence" value="ECO:0007669"/>
    <property type="project" value="UniProtKB-KW"/>
</dbReference>
<dbReference type="Gene3D" id="3.40.50.20">
    <property type="match status" value="1"/>
</dbReference>
<dbReference type="RefSeq" id="WP_184170630.1">
    <property type="nucleotide sequence ID" value="NZ_JACHLN010000004.1"/>
</dbReference>
<keyword evidence="1" id="KW-0436">Ligase</keyword>
<accession>A0A7W7NTU1</accession>
<organism evidence="1 2">
    <name type="scientific">Sphingomonas kyeonggiensis</name>
    <dbReference type="NCBI Taxonomy" id="1268553"/>
    <lineage>
        <taxon>Bacteria</taxon>
        <taxon>Pseudomonadati</taxon>
        <taxon>Pseudomonadota</taxon>
        <taxon>Alphaproteobacteria</taxon>
        <taxon>Sphingomonadales</taxon>
        <taxon>Sphingomonadaceae</taxon>
        <taxon>Sphingomonas</taxon>
    </lineage>
</organism>
<evidence type="ECO:0000313" key="1">
    <source>
        <dbReference type="EMBL" id="MBB4841263.1"/>
    </source>
</evidence>
<evidence type="ECO:0000313" key="2">
    <source>
        <dbReference type="Proteomes" id="UP000575241"/>
    </source>
</evidence>
<sequence length="377" mass="39882">MSRILITGARAPVAVDLARSFAAAGHEVHLADSIAGWAARLSRAVAATHLLPPPRSDFAGFASALRDLVARLDPVAIIPTCEEVFYVAAAGLGDRLLAPPLGTLRTLHSKLAFVEHARGLGIVVPETWRIEARAELEDLPVAFEELVLKPDFSRFATETLVRPSRAQLAAFDPSADRAWAAQRFVAGEELCLWSFARAGRLVAAVVYRPAWRHGRAASYAFEAVDCPAAVEVARRLAAANALTGHLSLDLILTPEGAAVPIECNPRAVSGVHLFDARPELADAMLGRGEVQPVEGLRYLGPAMVLLGLPAAIGGGRLGQLARDVRLGCDAVGRPGDRRPVIGAMLDAAHFARQALLSRGSAAGATTADIEWNGEPIA</sequence>
<protein>
    <submittedName>
        <fullName evidence="1">Putative ATP-grasp superfamily ATP-dependent carboligase</fullName>
    </submittedName>
</protein>
<reference evidence="1 2" key="1">
    <citation type="submission" date="2020-08" db="EMBL/GenBank/DDBJ databases">
        <title>Functional genomics of gut bacteria from endangered species of beetles.</title>
        <authorList>
            <person name="Carlos-Shanley C."/>
        </authorList>
    </citation>
    <scope>NUCLEOTIDE SEQUENCE [LARGE SCALE GENOMIC DNA]</scope>
    <source>
        <strain evidence="1 2">S00224</strain>
    </source>
</reference>
<dbReference type="Proteomes" id="UP000575241">
    <property type="component" value="Unassembled WGS sequence"/>
</dbReference>
<dbReference type="EMBL" id="JACHLN010000004">
    <property type="protein sequence ID" value="MBB4841263.1"/>
    <property type="molecule type" value="Genomic_DNA"/>
</dbReference>
<comment type="caution">
    <text evidence="1">The sequence shown here is derived from an EMBL/GenBank/DDBJ whole genome shotgun (WGS) entry which is preliminary data.</text>
</comment>